<keyword evidence="2" id="KW-0540">Nuclease</keyword>
<name>A0A939EJX7_9HYPH</name>
<gene>
    <name evidence="2" type="ORF">J0X15_01070</name>
</gene>
<evidence type="ECO:0000259" key="1">
    <source>
        <dbReference type="Pfam" id="PF13391"/>
    </source>
</evidence>
<dbReference type="Pfam" id="PF13391">
    <property type="entry name" value="HNH_2"/>
    <property type="match status" value="1"/>
</dbReference>
<reference evidence="2" key="1">
    <citation type="submission" date="2021-03" db="EMBL/GenBank/DDBJ databases">
        <title>Roseibium sp. CAU 1637 isolated from Incheon.</title>
        <authorList>
            <person name="Kim W."/>
        </authorList>
    </citation>
    <scope>NUCLEOTIDE SEQUENCE</scope>
    <source>
        <strain evidence="2">CAU 1637</strain>
    </source>
</reference>
<dbReference type="GO" id="GO:0004519">
    <property type="term" value="F:endonuclease activity"/>
    <property type="evidence" value="ECO:0007669"/>
    <property type="project" value="UniProtKB-KW"/>
</dbReference>
<keyword evidence="2" id="KW-0378">Hydrolase</keyword>
<dbReference type="Proteomes" id="UP000664779">
    <property type="component" value="Unassembled WGS sequence"/>
</dbReference>
<dbReference type="AlphaFoldDB" id="A0A939EJX7"/>
<dbReference type="CDD" id="cd00085">
    <property type="entry name" value="HNHc"/>
    <property type="match status" value="1"/>
</dbReference>
<sequence>MVQFGKKGRYYSAVARVTSIYRDPNKINHFYAKLSDFLDFDQPVACSFNGGFEPNFVLPSGEINPGYRVQAVRIIDTDVFTAVCSAGLTEKEHWPDRRDDIDLDGQANEGTFSGFGDQPQAKFEELSAYEENLPLERITISHLTNRRFRDIRFRKHIRELYDRRCALIGLRLINGKGRPEVEAAHIRPISDGGSDSVQNGIALSGTVHWMFDRGLLSLSNSFDILKSRYLNYDVTHILNKDMKAIVPSEPSLQPHSEYLAWHRERIFKQ</sequence>
<comment type="caution">
    <text evidence="2">The sequence shown here is derived from an EMBL/GenBank/DDBJ whole genome shotgun (WGS) entry which is preliminary data.</text>
</comment>
<keyword evidence="3" id="KW-1185">Reference proteome</keyword>
<evidence type="ECO:0000313" key="2">
    <source>
        <dbReference type="EMBL" id="MBO0343797.1"/>
    </source>
</evidence>
<protein>
    <submittedName>
        <fullName evidence="2">HNH endonuclease</fullName>
    </submittedName>
</protein>
<keyword evidence="2" id="KW-0255">Endonuclease</keyword>
<dbReference type="EMBL" id="JAFLNF010000001">
    <property type="protein sequence ID" value="MBO0343797.1"/>
    <property type="molecule type" value="Genomic_DNA"/>
</dbReference>
<dbReference type="InterPro" id="IPR003615">
    <property type="entry name" value="HNH_nuc"/>
</dbReference>
<dbReference type="RefSeq" id="WP_206937500.1">
    <property type="nucleotide sequence ID" value="NZ_JAFLNF010000001.1"/>
</dbReference>
<feature type="domain" description="HNH nuclease" evidence="1">
    <location>
        <begin position="176"/>
        <end position="218"/>
    </location>
</feature>
<evidence type="ECO:0000313" key="3">
    <source>
        <dbReference type="Proteomes" id="UP000664779"/>
    </source>
</evidence>
<organism evidence="2 3">
    <name type="scientific">Roseibium limicola</name>
    <dbReference type="NCBI Taxonomy" id="2816037"/>
    <lineage>
        <taxon>Bacteria</taxon>
        <taxon>Pseudomonadati</taxon>
        <taxon>Pseudomonadota</taxon>
        <taxon>Alphaproteobacteria</taxon>
        <taxon>Hyphomicrobiales</taxon>
        <taxon>Stappiaceae</taxon>
        <taxon>Roseibium</taxon>
    </lineage>
</organism>
<accession>A0A939EJX7</accession>
<proteinExistence type="predicted"/>